<keyword evidence="6" id="KW-1185">Reference proteome</keyword>
<dbReference type="Gene3D" id="3.40.50.1820">
    <property type="entry name" value="alpha/beta hydrolase"/>
    <property type="match status" value="1"/>
</dbReference>
<proteinExistence type="inferred from homology"/>
<dbReference type="GO" id="GO:0016787">
    <property type="term" value="F:hydrolase activity"/>
    <property type="evidence" value="ECO:0007669"/>
    <property type="project" value="UniProtKB-KW"/>
</dbReference>
<dbReference type="InterPro" id="IPR019826">
    <property type="entry name" value="Carboxylesterase_B_AS"/>
</dbReference>
<dbReference type="Proteomes" id="UP000265800">
    <property type="component" value="Unassembled WGS sequence"/>
</dbReference>
<evidence type="ECO:0000313" key="5">
    <source>
        <dbReference type="EMBL" id="RIH83888.1"/>
    </source>
</evidence>
<dbReference type="PANTHER" id="PTHR11559">
    <property type="entry name" value="CARBOXYLESTERASE"/>
    <property type="match status" value="1"/>
</dbReference>
<evidence type="ECO:0000313" key="6">
    <source>
        <dbReference type="Proteomes" id="UP000265800"/>
    </source>
</evidence>
<organism evidence="5 6">
    <name type="scientific">Meiothermus luteus</name>
    <dbReference type="NCBI Taxonomy" id="2026184"/>
    <lineage>
        <taxon>Bacteria</taxon>
        <taxon>Thermotogati</taxon>
        <taxon>Deinococcota</taxon>
        <taxon>Deinococci</taxon>
        <taxon>Thermales</taxon>
        <taxon>Thermaceae</taxon>
        <taxon>Meiothermus</taxon>
    </lineage>
</organism>
<dbReference type="PROSITE" id="PS00122">
    <property type="entry name" value="CARBOXYLESTERASE_B_1"/>
    <property type="match status" value="1"/>
</dbReference>
<dbReference type="SUPFAM" id="SSF53474">
    <property type="entry name" value="alpha/beta-Hydrolases"/>
    <property type="match status" value="1"/>
</dbReference>
<dbReference type="InterPro" id="IPR050309">
    <property type="entry name" value="Type-B_Carboxylest/Lipase"/>
</dbReference>
<evidence type="ECO:0000256" key="2">
    <source>
        <dbReference type="ARBA" id="ARBA00022801"/>
    </source>
</evidence>
<dbReference type="EMBL" id="QWKZ01000071">
    <property type="protein sequence ID" value="RIH83888.1"/>
    <property type="molecule type" value="Genomic_DNA"/>
</dbReference>
<comment type="similarity">
    <text evidence="1 3">Belongs to the type-B carboxylesterase/lipase family.</text>
</comment>
<feature type="domain" description="Carboxylesterase type B" evidence="4">
    <location>
        <begin position="21"/>
        <end position="484"/>
    </location>
</feature>
<name>A0A399EIU8_9DEIN</name>
<dbReference type="AlphaFoldDB" id="A0A399EIU8"/>
<dbReference type="InterPro" id="IPR002018">
    <property type="entry name" value="CarbesteraseB"/>
</dbReference>
<evidence type="ECO:0000256" key="1">
    <source>
        <dbReference type="ARBA" id="ARBA00005964"/>
    </source>
</evidence>
<keyword evidence="2 3" id="KW-0378">Hydrolase</keyword>
<dbReference type="RefSeq" id="WP_119360620.1">
    <property type="nucleotide sequence ID" value="NZ_QWKZ01000071.1"/>
</dbReference>
<comment type="caution">
    <text evidence="5">The sequence shown here is derived from an EMBL/GenBank/DDBJ whole genome shotgun (WGS) entry which is preliminary data.</text>
</comment>
<dbReference type="InterPro" id="IPR029058">
    <property type="entry name" value="AB_hydrolase_fold"/>
</dbReference>
<gene>
    <name evidence="5" type="primary">pnbA</name>
    <name evidence="5" type="ORF">Mlute_02064</name>
</gene>
<evidence type="ECO:0000259" key="4">
    <source>
        <dbReference type="Pfam" id="PF00135"/>
    </source>
</evidence>
<sequence>MRWLVLLICILWGLGWAHSVWVFTPQGRIQGGVNEKAQVAYFLGIPYAKAERWKKPEPVLRLEGVFRATAPGPACPQRGVFTTRLGGYLPPQSEDCLNLAVWAPLRPPPPEGHPVMVFIHGGSYTGGGWAEPLYDGTALAAQGVVLVGFNYRLGPLGWLALPALQRESPQGSTGNYGLLDMLLALRWVQRNIQAFGGNPDNVTLFGHSAGGMAVCTLMAVSQARGLFHKAIVQSGGCGYVRTLEEGFEAGRRWAAQMGCGPDNLACLRSLPLERIFPPEDRSIGALLRRVEAGEFAQAPWKPHLDGVVLAKPPLQALREGAASEIPLIAGATAQEAWGERFVGPSSWEGFAQRVEEKLPGQGRRAVELYRPRAADPAEAWAYFQTDRILLCPSLEAAEAQAPHAPTYAYLVRWASPVLEALGSFHGIELPLLFGTENTWPAQALFLTQEALEGSRRLAQALQLQWVNFAVTGAPYLQGWPEAKSGYAMAFDQQPGLIPSPYAERCGLFR</sequence>
<reference evidence="5 6" key="1">
    <citation type="submission" date="2018-08" db="EMBL/GenBank/DDBJ databases">
        <title>Meiothermus luteus KCTC 52599 genome sequencing project.</title>
        <authorList>
            <person name="Da Costa M.S."/>
            <person name="Albuquerque L."/>
            <person name="Raposo P."/>
            <person name="Froufe H.J.C."/>
            <person name="Barroso C.S."/>
            <person name="Egas C."/>
        </authorList>
    </citation>
    <scope>NUCLEOTIDE SEQUENCE [LARGE SCALE GENOMIC DNA]</scope>
    <source>
        <strain evidence="5 6">KCTC 52599</strain>
    </source>
</reference>
<dbReference type="OrthoDB" id="9775851at2"/>
<evidence type="ECO:0000256" key="3">
    <source>
        <dbReference type="RuleBase" id="RU361235"/>
    </source>
</evidence>
<dbReference type="Pfam" id="PF00135">
    <property type="entry name" value="COesterase"/>
    <property type="match status" value="1"/>
</dbReference>
<accession>A0A399EIU8</accession>
<protein>
    <recommendedName>
        <fullName evidence="3">Carboxylic ester hydrolase</fullName>
        <ecNumber evidence="3">3.1.1.-</ecNumber>
    </recommendedName>
</protein>
<dbReference type="EC" id="3.1.1.-" evidence="3"/>